<organism evidence="1 2">
    <name type="scientific">Macrosiphum euphorbiae</name>
    <name type="common">potato aphid</name>
    <dbReference type="NCBI Taxonomy" id="13131"/>
    <lineage>
        <taxon>Eukaryota</taxon>
        <taxon>Metazoa</taxon>
        <taxon>Ecdysozoa</taxon>
        <taxon>Arthropoda</taxon>
        <taxon>Hexapoda</taxon>
        <taxon>Insecta</taxon>
        <taxon>Pterygota</taxon>
        <taxon>Neoptera</taxon>
        <taxon>Paraneoptera</taxon>
        <taxon>Hemiptera</taxon>
        <taxon>Sternorrhyncha</taxon>
        <taxon>Aphidomorpha</taxon>
        <taxon>Aphidoidea</taxon>
        <taxon>Aphididae</taxon>
        <taxon>Macrosiphini</taxon>
        <taxon>Macrosiphum</taxon>
    </lineage>
</organism>
<reference evidence="1 2" key="1">
    <citation type="submission" date="2023-01" db="EMBL/GenBank/DDBJ databases">
        <authorList>
            <person name="Whitehead M."/>
        </authorList>
    </citation>
    <scope>NUCLEOTIDE SEQUENCE [LARGE SCALE GENOMIC DNA]</scope>
</reference>
<proteinExistence type="predicted"/>
<evidence type="ECO:0000313" key="2">
    <source>
        <dbReference type="Proteomes" id="UP001160148"/>
    </source>
</evidence>
<comment type="caution">
    <text evidence="1">The sequence shown here is derived from an EMBL/GenBank/DDBJ whole genome shotgun (WGS) entry which is preliminary data.</text>
</comment>
<sequence>MTSLETKHMPLSDAVKIIEDCRGRYFGNAEIPAATSFVSPARRATVGRQVEGTRTSATTPDLAAGRADCLVPSA</sequence>
<dbReference type="AlphaFoldDB" id="A0AAV0Y8Z3"/>
<name>A0AAV0Y8Z3_9HEMI</name>
<gene>
    <name evidence="1" type="ORF">MEUPH1_LOCUS30681</name>
</gene>
<evidence type="ECO:0000313" key="1">
    <source>
        <dbReference type="EMBL" id="CAI6377415.1"/>
    </source>
</evidence>
<dbReference type="EMBL" id="CARXXK010001746">
    <property type="protein sequence ID" value="CAI6377415.1"/>
    <property type="molecule type" value="Genomic_DNA"/>
</dbReference>
<keyword evidence="2" id="KW-1185">Reference proteome</keyword>
<protein>
    <submittedName>
        <fullName evidence="1">Uncharacterized protein</fullName>
    </submittedName>
</protein>
<accession>A0AAV0Y8Z3</accession>
<dbReference type="Proteomes" id="UP001160148">
    <property type="component" value="Unassembled WGS sequence"/>
</dbReference>